<dbReference type="Gene3D" id="3.50.50.60">
    <property type="entry name" value="FAD/NAD(P)-binding domain"/>
    <property type="match status" value="2"/>
</dbReference>
<dbReference type="SUPFAM" id="SSF53474">
    <property type="entry name" value="alpha/beta-Hydrolases"/>
    <property type="match status" value="1"/>
</dbReference>
<dbReference type="InterPro" id="IPR051209">
    <property type="entry name" value="FAD-bind_Monooxygenase_sf"/>
</dbReference>
<sequence>MRSFDVDARLRAATPLAAVIIGAGFGGIGMARAFRQAGVHDFAILERSHDVGGVWRDNSYPGAACDVPSHLYSFSFEPNPLWSRTFARQPEIHAYLRHCARKFGIERHIKFGAEVERAEYDESRSVWRVALADGTLVETALLVTATGQLSRPVLPKLAGIETFEGRAFHSAHWDHDYPLSGKRVAVVGTGASAIQFVPAIADDVSRLTIFQRSPAYILPRPDRAYRRWRQTLFRRMPWTMKLHRASIYLRYEARALAFTRFKAMMRYAVGRPFLRLLSRQVPNAELRAKLTPDYPIGCKRILLSNDYLAAMSKPSVELVTAGIRRVTPNGIETEDGVHHRADAIVFGTGFAATEFLAPMHIVGRAGVTLNDAWRRGAQAYLGVAVPGFPNFFMLYGPNTNLGHNSIVYMLESQIAHVMRCWRAMRAANATAIDVDERRYRRFNAHVQKRLSDSVWSGCTSWYVDANGHNSTNWHGFTLSYRWLARFSSLAAYRMTRVLPGAVGAAGGVAVAQPHGWLEAACAGFLRALLRTTFRAVVGPPFGVRIQRLAVGALAPLMPGVVGVVRYRDTARDAVPVEVIAPKRGDAGGVILYLHGGAFCLGAPRTHRGVTTRLAIDSGMPVWVPDYRLAPEHPCPAALQDALSCYATLRDQGHAAGEIVVAGDSAGGALAIALAIALRERGDAAPAALLLISPVTDPGLTGQTLTSMRDDDPMIRRDWLEQGLRWYRAPEGVAAHWPLDADLRGLPPMLVQAGEQEVLLSDAWRLAERAAACGTPCRLEIHAKRWHVFHLQSSYLRSASAAVRTLADFARSRIAGSRAAAGVQRPGTPDRDHVRRAEPLERGSPDARPPRATGPAAPGA</sequence>
<dbReference type="Pfam" id="PF00743">
    <property type="entry name" value="FMO-like"/>
    <property type="match status" value="1"/>
</dbReference>
<evidence type="ECO:0000256" key="6">
    <source>
        <dbReference type="SAM" id="Phobius"/>
    </source>
</evidence>
<feature type="region of interest" description="Disordered" evidence="5">
    <location>
        <begin position="816"/>
        <end position="859"/>
    </location>
</feature>
<dbReference type="PANTHER" id="PTHR42877:SF4">
    <property type="entry name" value="FAD_NAD(P)-BINDING DOMAIN-CONTAINING PROTEIN-RELATED"/>
    <property type="match status" value="1"/>
</dbReference>
<keyword evidence="6" id="KW-0472">Membrane</keyword>
<feature type="transmembrane region" description="Helical" evidence="6">
    <location>
        <begin position="12"/>
        <end position="34"/>
    </location>
</feature>
<protein>
    <submittedName>
        <fullName evidence="8">Flavin-binding monooxygenase-like family protein</fullName>
    </submittedName>
</protein>
<keyword evidence="6" id="KW-1133">Transmembrane helix</keyword>
<keyword evidence="2" id="KW-0274">FAD</keyword>
<keyword evidence="8" id="KW-0503">Monooxygenase</keyword>
<dbReference type="GO" id="GO:0016787">
    <property type="term" value="F:hydrolase activity"/>
    <property type="evidence" value="ECO:0007669"/>
    <property type="project" value="InterPro"/>
</dbReference>
<dbReference type="EMBL" id="QXCT01000001">
    <property type="protein sequence ID" value="MDW9251528.1"/>
    <property type="molecule type" value="Genomic_DNA"/>
</dbReference>
<dbReference type="PROSITE" id="PS01174">
    <property type="entry name" value="LIPASE_GDXG_SER"/>
    <property type="match status" value="1"/>
</dbReference>
<proteinExistence type="predicted"/>
<evidence type="ECO:0000313" key="9">
    <source>
        <dbReference type="Proteomes" id="UP001272137"/>
    </source>
</evidence>
<dbReference type="RefSeq" id="WP_025987460.1">
    <property type="nucleotide sequence ID" value="NZ_JANUQN010000012.1"/>
</dbReference>
<dbReference type="Proteomes" id="UP001272137">
    <property type="component" value="Unassembled WGS sequence"/>
</dbReference>
<feature type="active site" evidence="4">
    <location>
        <position position="664"/>
    </location>
</feature>
<dbReference type="GO" id="GO:0004499">
    <property type="term" value="F:N,N-dimethylaniline monooxygenase activity"/>
    <property type="evidence" value="ECO:0007669"/>
    <property type="project" value="InterPro"/>
</dbReference>
<evidence type="ECO:0000256" key="3">
    <source>
        <dbReference type="ARBA" id="ARBA00023002"/>
    </source>
</evidence>
<dbReference type="GO" id="GO:0050661">
    <property type="term" value="F:NADP binding"/>
    <property type="evidence" value="ECO:0007669"/>
    <property type="project" value="InterPro"/>
</dbReference>
<dbReference type="InterPro" id="IPR013094">
    <property type="entry name" value="AB_hydrolase_3"/>
</dbReference>
<feature type="compositionally biased region" description="Basic and acidic residues" evidence="5">
    <location>
        <begin position="827"/>
        <end position="848"/>
    </location>
</feature>
<evidence type="ECO:0000256" key="2">
    <source>
        <dbReference type="ARBA" id="ARBA00022827"/>
    </source>
</evidence>
<dbReference type="GO" id="GO:0050660">
    <property type="term" value="F:flavin adenine dinucleotide binding"/>
    <property type="evidence" value="ECO:0007669"/>
    <property type="project" value="InterPro"/>
</dbReference>
<dbReference type="InterPro" id="IPR020946">
    <property type="entry name" value="Flavin_mOase-like"/>
</dbReference>
<evidence type="ECO:0000256" key="5">
    <source>
        <dbReference type="SAM" id="MobiDB-lite"/>
    </source>
</evidence>
<keyword evidence="6" id="KW-0812">Transmembrane</keyword>
<dbReference type="Gene3D" id="3.40.50.1820">
    <property type="entry name" value="alpha/beta hydrolase"/>
    <property type="match status" value="1"/>
</dbReference>
<dbReference type="InterPro" id="IPR029058">
    <property type="entry name" value="AB_hydrolase_fold"/>
</dbReference>
<comment type="caution">
    <text evidence="8">The sequence shown here is derived from an EMBL/GenBank/DDBJ whole genome shotgun (WGS) entry which is preliminary data.</text>
</comment>
<dbReference type="SUPFAM" id="SSF51905">
    <property type="entry name" value="FAD/NAD(P)-binding domain"/>
    <property type="match status" value="2"/>
</dbReference>
<dbReference type="PANTHER" id="PTHR42877">
    <property type="entry name" value="L-ORNITHINE N(5)-MONOOXYGENASE-RELATED"/>
    <property type="match status" value="1"/>
</dbReference>
<name>A0AAW9CKW2_BURTH</name>
<reference evidence="8" key="1">
    <citation type="submission" date="2018-08" db="EMBL/GenBank/DDBJ databases">
        <title>Identification of Burkholderia cepacia strains that express a Burkholderia pseudomallei-like capsular polysaccharide.</title>
        <authorList>
            <person name="Burtnick M.N."/>
            <person name="Vongsouvath M."/>
            <person name="Newton P."/>
            <person name="Wuthiekanun V."/>
            <person name="Limmathurotsakul D."/>
            <person name="Brett P.J."/>
            <person name="Chantratita N."/>
            <person name="Dance D.A."/>
        </authorList>
    </citation>
    <scope>NUCLEOTIDE SEQUENCE</scope>
    <source>
        <strain evidence="8">SBXCC001</strain>
    </source>
</reference>
<evidence type="ECO:0000256" key="1">
    <source>
        <dbReference type="ARBA" id="ARBA00022630"/>
    </source>
</evidence>
<dbReference type="InterPro" id="IPR033140">
    <property type="entry name" value="Lipase_GDXG_put_SER_AS"/>
</dbReference>
<feature type="domain" description="Alpha/beta hydrolase fold-3" evidence="7">
    <location>
        <begin position="590"/>
        <end position="789"/>
    </location>
</feature>
<keyword evidence="3" id="KW-0560">Oxidoreductase</keyword>
<gene>
    <name evidence="8" type="ORF">C7S16_6289</name>
</gene>
<dbReference type="Pfam" id="PF07859">
    <property type="entry name" value="Abhydrolase_3"/>
    <property type="match status" value="1"/>
</dbReference>
<dbReference type="InterPro" id="IPR036188">
    <property type="entry name" value="FAD/NAD-bd_sf"/>
</dbReference>
<feature type="compositionally biased region" description="Low complexity" evidence="5">
    <location>
        <begin position="849"/>
        <end position="859"/>
    </location>
</feature>
<dbReference type="AlphaFoldDB" id="A0AAW9CKW2"/>
<evidence type="ECO:0000256" key="4">
    <source>
        <dbReference type="PROSITE-ProRule" id="PRU10038"/>
    </source>
</evidence>
<accession>A0AAW9CKW2</accession>
<evidence type="ECO:0000259" key="7">
    <source>
        <dbReference type="Pfam" id="PF07859"/>
    </source>
</evidence>
<keyword evidence="1" id="KW-0285">Flavoprotein</keyword>
<organism evidence="8 9">
    <name type="scientific">Burkholderia thailandensis</name>
    <dbReference type="NCBI Taxonomy" id="57975"/>
    <lineage>
        <taxon>Bacteria</taxon>
        <taxon>Pseudomonadati</taxon>
        <taxon>Pseudomonadota</taxon>
        <taxon>Betaproteobacteria</taxon>
        <taxon>Burkholderiales</taxon>
        <taxon>Burkholderiaceae</taxon>
        <taxon>Burkholderia</taxon>
        <taxon>pseudomallei group</taxon>
    </lineage>
</organism>
<evidence type="ECO:0000313" key="8">
    <source>
        <dbReference type="EMBL" id="MDW9251528.1"/>
    </source>
</evidence>